<organism evidence="1 2">
    <name type="scientific">Trichinella nativa</name>
    <dbReference type="NCBI Taxonomy" id="6335"/>
    <lineage>
        <taxon>Eukaryota</taxon>
        <taxon>Metazoa</taxon>
        <taxon>Ecdysozoa</taxon>
        <taxon>Nematoda</taxon>
        <taxon>Enoplea</taxon>
        <taxon>Dorylaimia</taxon>
        <taxon>Trichinellida</taxon>
        <taxon>Trichinellidae</taxon>
        <taxon>Trichinella</taxon>
    </lineage>
</organism>
<proteinExistence type="predicted"/>
<dbReference type="EMBL" id="JYDW01000309">
    <property type="protein sequence ID" value="KRZ49503.1"/>
    <property type="molecule type" value="Genomic_DNA"/>
</dbReference>
<sequence>MENCEIFISVDTSGHIFVQLIGTAARPYPSTQDDSKNANNTTRMMIMVQV</sequence>
<reference evidence="1 2" key="1">
    <citation type="submission" date="2015-05" db="EMBL/GenBank/DDBJ databases">
        <title>Evolution of Trichinella species and genotypes.</title>
        <authorList>
            <person name="Korhonen P.K."/>
            <person name="Edoardo P."/>
            <person name="Giuseppe L.R."/>
            <person name="Gasser R.B."/>
        </authorList>
    </citation>
    <scope>NUCLEOTIDE SEQUENCE [LARGE SCALE GENOMIC DNA]</scope>
    <source>
        <strain evidence="1">ISS10</strain>
    </source>
</reference>
<dbReference type="AlphaFoldDB" id="A0A0V1KQH0"/>
<evidence type="ECO:0000313" key="2">
    <source>
        <dbReference type="Proteomes" id="UP000054721"/>
    </source>
</evidence>
<protein>
    <submittedName>
        <fullName evidence="1">Uncharacterized protein</fullName>
    </submittedName>
</protein>
<keyword evidence="2" id="KW-1185">Reference proteome</keyword>
<accession>A0A0V1KQH0</accession>
<evidence type="ECO:0000313" key="1">
    <source>
        <dbReference type="EMBL" id="KRZ49503.1"/>
    </source>
</evidence>
<comment type="caution">
    <text evidence="1">The sequence shown here is derived from an EMBL/GenBank/DDBJ whole genome shotgun (WGS) entry which is preliminary data.</text>
</comment>
<name>A0A0V1KQH0_9BILA</name>
<gene>
    <name evidence="1" type="ORF">T02_4162</name>
</gene>
<dbReference type="Proteomes" id="UP000054721">
    <property type="component" value="Unassembled WGS sequence"/>
</dbReference>